<keyword evidence="1" id="KW-0175">Coiled coil</keyword>
<evidence type="ECO:0000313" key="3">
    <source>
        <dbReference type="Proteomes" id="UP000326354"/>
    </source>
</evidence>
<dbReference type="KEGG" id="uam:UABAM_00401"/>
<sequence>MADFREIIQKRKNKHRHMHPNLNMDTLVETNENLEDKIECLYKMLGGDNSSLVIREKICEEKLNKVVEAIAKLERAREEINNIIKDAHAKLEKSEEREREALLKIQQLTSENAKLKRDLAKAHEFNSRLLRATSEDAVQYQDAEKYNEGQFYGNIDSMNAKSIDMGNNGSQRLDNIEETVKILAGKLDKIQVALEKLSDPITTSSMFHVSNPYEQIEKFLES</sequence>
<gene>
    <name evidence="2" type="ORF">UABAM_00401</name>
</gene>
<organism evidence="2 3">
    <name type="scientific">Uabimicrobium amorphum</name>
    <dbReference type="NCBI Taxonomy" id="2596890"/>
    <lineage>
        <taxon>Bacteria</taxon>
        <taxon>Pseudomonadati</taxon>
        <taxon>Planctomycetota</taxon>
        <taxon>Candidatus Uabimicrobiia</taxon>
        <taxon>Candidatus Uabimicrobiales</taxon>
        <taxon>Candidatus Uabimicrobiaceae</taxon>
        <taxon>Candidatus Uabimicrobium</taxon>
    </lineage>
</organism>
<dbReference type="AlphaFoldDB" id="A0A5S9F157"/>
<feature type="coiled-coil region" evidence="1">
    <location>
        <begin position="24"/>
        <end position="125"/>
    </location>
</feature>
<dbReference type="RefSeq" id="WP_151966314.1">
    <property type="nucleotide sequence ID" value="NZ_AP019860.1"/>
</dbReference>
<dbReference type="Proteomes" id="UP000326354">
    <property type="component" value="Chromosome"/>
</dbReference>
<keyword evidence="3" id="KW-1185">Reference proteome</keyword>
<dbReference type="EMBL" id="AP019860">
    <property type="protein sequence ID" value="BBM82058.1"/>
    <property type="molecule type" value="Genomic_DNA"/>
</dbReference>
<evidence type="ECO:0000313" key="2">
    <source>
        <dbReference type="EMBL" id="BBM82058.1"/>
    </source>
</evidence>
<name>A0A5S9F157_UABAM</name>
<proteinExistence type="predicted"/>
<reference evidence="2 3" key="1">
    <citation type="submission" date="2019-08" db="EMBL/GenBank/DDBJ databases">
        <title>Complete genome sequence of Candidatus Uab amorphum.</title>
        <authorList>
            <person name="Shiratori T."/>
            <person name="Suzuki S."/>
            <person name="Kakizawa Y."/>
            <person name="Ishida K."/>
        </authorList>
    </citation>
    <scope>NUCLEOTIDE SEQUENCE [LARGE SCALE GENOMIC DNA]</scope>
    <source>
        <strain evidence="2 3">SRT547</strain>
    </source>
</reference>
<evidence type="ECO:0000256" key="1">
    <source>
        <dbReference type="SAM" id="Coils"/>
    </source>
</evidence>
<protein>
    <submittedName>
        <fullName evidence="2">Uncharacterized protein</fullName>
    </submittedName>
</protein>
<accession>A0A5S9F157</accession>